<evidence type="ECO:0000313" key="3">
    <source>
        <dbReference type="EMBL" id="CAB4222565.1"/>
    </source>
</evidence>
<evidence type="ECO:0000313" key="2">
    <source>
        <dbReference type="EMBL" id="CAB4195647.1"/>
    </source>
</evidence>
<proteinExistence type="predicted"/>
<sequence length="32" mass="3288">MRPLLTLLAWLAAGLAVTAIASKALEVAAVRP</sequence>
<protein>
    <submittedName>
        <fullName evidence="1">Uncharacterized protein</fullName>
    </submittedName>
</protein>
<dbReference type="EMBL" id="LR797244">
    <property type="protein sequence ID" value="CAB4195647.1"/>
    <property type="molecule type" value="Genomic_DNA"/>
</dbReference>
<organism evidence="1">
    <name type="scientific">uncultured Caudovirales phage</name>
    <dbReference type="NCBI Taxonomy" id="2100421"/>
    <lineage>
        <taxon>Viruses</taxon>
        <taxon>Duplodnaviria</taxon>
        <taxon>Heunggongvirae</taxon>
        <taxon>Uroviricota</taxon>
        <taxon>Caudoviricetes</taxon>
        <taxon>Peduoviridae</taxon>
        <taxon>Maltschvirus</taxon>
        <taxon>Maltschvirus maltsch</taxon>
    </lineage>
</organism>
<dbReference type="EMBL" id="LR796812">
    <property type="protein sequence ID" value="CAB4167898.1"/>
    <property type="molecule type" value="Genomic_DNA"/>
</dbReference>
<reference evidence="1" key="1">
    <citation type="submission" date="2020-04" db="EMBL/GenBank/DDBJ databases">
        <authorList>
            <person name="Chiriac C."/>
            <person name="Salcher M."/>
            <person name="Ghai R."/>
            <person name="Kavagutti S V."/>
        </authorList>
    </citation>
    <scope>NUCLEOTIDE SEQUENCE</scope>
</reference>
<accession>A0A6J5PFI8</accession>
<gene>
    <name evidence="2" type="ORF">UFOVP1293_48</name>
    <name evidence="3" type="ORF">UFOVP1644_66</name>
    <name evidence="1" type="ORF">UFOVP860_63</name>
</gene>
<dbReference type="EMBL" id="LR797513">
    <property type="protein sequence ID" value="CAB4222565.1"/>
    <property type="molecule type" value="Genomic_DNA"/>
</dbReference>
<name>A0A6J5PFI8_9CAUD</name>
<evidence type="ECO:0000313" key="1">
    <source>
        <dbReference type="EMBL" id="CAB4167898.1"/>
    </source>
</evidence>